<feature type="domain" description="Sperm microtubule inner protein 1 C-terminal" evidence="1">
    <location>
        <begin position="102"/>
        <end position="199"/>
    </location>
</feature>
<comment type="caution">
    <text evidence="2">The sequence shown here is derived from an EMBL/GenBank/DDBJ whole genome shotgun (WGS) entry which is preliminary data.</text>
</comment>
<reference evidence="2" key="1">
    <citation type="journal article" date="2016" name="Insect Biochem. Mol. Biol.">
        <title>Multifaceted biological insights from a draft genome sequence of the tobacco hornworm moth, Manduca sexta.</title>
        <authorList>
            <person name="Kanost M.R."/>
            <person name="Arrese E.L."/>
            <person name="Cao X."/>
            <person name="Chen Y.R."/>
            <person name="Chellapilla S."/>
            <person name="Goldsmith M.R."/>
            <person name="Grosse-Wilde E."/>
            <person name="Heckel D.G."/>
            <person name="Herndon N."/>
            <person name="Jiang H."/>
            <person name="Papanicolaou A."/>
            <person name="Qu J."/>
            <person name="Soulages J.L."/>
            <person name="Vogel H."/>
            <person name="Walters J."/>
            <person name="Waterhouse R.M."/>
            <person name="Ahn S.J."/>
            <person name="Almeida F.C."/>
            <person name="An C."/>
            <person name="Aqrawi P."/>
            <person name="Bretschneider A."/>
            <person name="Bryant W.B."/>
            <person name="Bucks S."/>
            <person name="Chao H."/>
            <person name="Chevignon G."/>
            <person name="Christen J.M."/>
            <person name="Clarke D.F."/>
            <person name="Dittmer N.T."/>
            <person name="Ferguson L.C.F."/>
            <person name="Garavelou S."/>
            <person name="Gordon K.H.J."/>
            <person name="Gunaratna R.T."/>
            <person name="Han Y."/>
            <person name="Hauser F."/>
            <person name="He Y."/>
            <person name="Heidel-Fischer H."/>
            <person name="Hirsh A."/>
            <person name="Hu Y."/>
            <person name="Jiang H."/>
            <person name="Kalra D."/>
            <person name="Klinner C."/>
            <person name="Konig C."/>
            <person name="Kovar C."/>
            <person name="Kroll A.R."/>
            <person name="Kuwar S.S."/>
            <person name="Lee S.L."/>
            <person name="Lehman R."/>
            <person name="Li K."/>
            <person name="Li Z."/>
            <person name="Liang H."/>
            <person name="Lovelace S."/>
            <person name="Lu Z."/>
            <person name="Mansfield J.H."/>
            <person name="McCulloch K.J."/>
            <person name="Mathew T."/>
            <person name="Morton B."/>
            <person name="Muzny D.M."/>
            <person name="Neunemann D."/>
            <person name="Ongeri F."/>
            <person name="Pauchet Y."/>
            <person name="Pu L.L."/>
            <person name="Pyrousis I."/>
            <person name="Rao X.J."/>
            <person name="Redding A."/>
            <person name="Roesel C."/>
            <person name="Sanchez-Gracia A."/>
            <person name="Schaack S."/>
            <person name="Shukla A."/>
            <person name="Tetreau G."/>
            <person name="Wang Y."/>
            <person name="Xiong G.H."/>
            <person name="Traut W."/>
            <person name="Walsh T.K."/>
            <person name="Worley K.C."/>
            <person name="Wu D."/>
            <person name="Wu W."/>
            <person name="Wu Y.Q."/>
            <person name="Zhang X."/>
            <person name="Zou Z."/>
            <person name="Zucker H."/>
            <person name="Briscoe A.D."/>
            <person name="Burmester T."/>
            <person name="Clem R.J."/>
            <person name="Feyereisen R."/>
            <person name="Grimmelikhuijzen C.J.P."/>
            <person name="Hamodrakas S.J."/>
            <person name="Hansson B.S."/>
            <person name="Huguet E."/>
            <person name="Jermiin L.S."/>
            <person name="Lan Q."/>
            <person name="Lehman H.K."/>
            <person name="Lorenzen M."/>
            <person name="Merzendorfer H."/>
            <person name="Michalopoulos I."/>
            <person name="Morton D.B."/>
            <person name="Muthukrishnan S."/>
            <person name="Oakeshott J.G."/>
            <person name="Palmer W."/>
            <person name="Park Y."/>
            <person name="Passarelli A.L."/>
            <person name="Rozas J."/>
            <person name="Schwartz L.M."/>
            <person name="Smith W."/>
            <person name="Southgate A."/>
            <person name="Vilcinskas A."/>
            <person name="Vogt R."/>
            <person name="Wang P."/>
            <person name="Werren J."/>
            <person name="Yu X.Q."/>
            <person name="Zhou J.J."/>
            <person name="Brown S.J."/>
            <person name="Scherer S.E."/>
            <person name="Richards S."/>
            <person name="Blissard G.W."/>
        </authorList>
    </citation>
    <scope>NUCLEOTIDE SEQUENCE</scope>
</reference>
<evidence type="ECO:0000313" key="2">
    <source>
        <dbReference type="EMBL" id="KAG6444962.1"/>
    </source>
</evidence>
<organism evidence="2 3">
    <name type="scientific">Manduca sexta</name>
    <name type="common">Tobacco hawkmoth</name>
    <name type="synonym">Tobacco hornworm</name>
    <dbReference type="NCBI Taxonomy" id="7130"/>
    <lineage>
        <taxon>Eukaryota</taxon>
        <taxon>Metazoa</taxon>
        <taxon>Ecdysozoa</taxon>
        <taxon>Arthropoda</taxon>
        <taxon>Hexapoda</taxon>
        <taxon>Insecta</taxon>
        <taxon>Pterygota</taxon>
        <taxon>Neoptera</taxon>
        <taxon>Endopterygota</taxon>
        <taxon>Lepidoptera</taxon>
        <taxon>Glossata</taxon>
        <taxon>Ditrysia</taxon>
        <taxon>Bombycoidea</taxon>
        <taxon>Sphingidae</taxon>
        <taxon>Sphinginae</taxon>
        <taxon>Sphingini</taxon>
        <taxon>Manduca</taxon>
    </lineage>
</organism>
<dbReference type="Proteomes" id="UP000791440">
    <property type="component" value="Unassembled WGS sequence"/>
</dbReference>
<dbReference type="Pfam" id="PF22589">
    <property type="entry name" value="SPMIP1"/>
    <property type="match status" value="1"/>
</dbReference>
<evidence type="ECO:0000313" key="3">
    <source>
        <dbReference type="Proteomes" id="UP000791440"/>
    </source>
</evidence>
<proteinExistence type="predicted"/>
<evidence type="ECO:0000259" key="1">
    <source>
        <dbReference type="Pfam" id="PF22589"/>
    </source>
</evidence>
<dbReference type="EMBL" id="JH668314">
    <property type="protein sequence ID" value="KAG6444962.1"/>
    <property type="molecule type" value="Genomic_DNA"/>
</dbReference>
<sequence length="216" mass="25461">MPLDYSNPEVLKFLVENFVKENEKRVSWFMRNKVKIIDAAKFKEDYKVYRVEDINRALIELPLPALSCQHAENLCNRRLKPLRDGPILGTNTTINRALKHREIPEEMIMELLSDAVMKPVEQDITKILFEGIPYGGRREYLKARCRKLSKERFYLDQTTNHEIGWQVNEATEIDGTLRHGRHCTLMRELNNRTGPQPDPRYYQLPLLNPYIKCFNT</sequence>
<name>A0A921YUK9_MANSE</name>
<protein>
    <recommendedName>
        <fullName evidence="1">Sperm microtubule inner protein 1 C-terminal domain-containing protein</fullName>
    </recommendedName>
</protein>
<dbReference type="AlphaFoldDB" id="A0A921YUK9"/>
<reference evidence="2" key="2">
    <citation type="submission" date="2020-12" db="EMBL/GenBank/DDBJ databases">
        <authorList>
            <person name="Kanost M."/>
        </authorList>
    </citation>
    <scope>NUCLEOTIDE SEQUENCE</scope>
</reference>
<dbReference type="InterPro" id="IPR054323">
    <property type="entry name" value="SPMIP1_C"/>
</dbReference>
<keyword evidence="3" id="KW-1185">Reference proteome</keyword>
<gene>
    <name evidence="2" type="ORF">O3G_MSEX003602</name>
</gene>
<accession>A0A921YUK9</accession>